<comment type="caution">
    <text evidence="4">The sequence shown here is derived from an EMBL/GenBank/DDBJ whole genome shotgun (WGS) entry which is preliminary data.</text>
</comment>
<dbReference type="PROSITE" id="PS00675">
    <property type="entry name" value="SIGMA54_INTERACT_1"/>
    <property type="match status" value="1"/>
</dbReference>
<evidence type="ECO:0000256" key="2">
    <source>
        <dbReference type="SAM" id="MobiDB-lite"/>
    </source>
</evidence>
<dbReference type="Proteomes" id="UP000782241">
    <property type="component" value="Unassembled WGS sequence"/>
</dbReference>
<dbReference type="Gene3D" id="3.40.50.300">
    <property type="entry name" value="P-loop containing nucleotide triphosphate hydrolases"/>
    <property type="match status" value="1"/>
</dbReference>
<organism evidence="4 5">
    <name type="scientific">Fusarium avenaceum</name>
    <dbReference type="NCBI Taxonomy" id="40199"/>
    <lineage>
        <taxon>Eukaryota</taxon>
        <taxon>Fungi</taxon>
        <taxon>Dikarya</taxon>
        <taxon>Ascomycota</taxon>
        <taxon>Pezizomycotina</taxon>
        <taxon>Sordariomycetes</taxon>
        <taxon>Hypocreomycetidae</taxon>
        <taxon>Hypocreales</taxon>
        <taxon>Nectriaceae</taxon>
        <taxon>Fusarium</taxon>
        <taxon>Fusarium tricinctum species complex</taxon>
    </lineage>
</organism>
<gene>
    <name evidence="4" type="ORF">KAF25_004996</name>
</gene>
<dbReference type="InterPro" id="IPR027417">
    <property type="entry name" value="P-loop_NTPase"/>
</dbReference>
<evidence type="ECO:0000313" key="4">
    <source>
        <dbReference type="EMBL" id="KAG5662578.1"/>
    </source>
</evidence>
<sequence>MGTSILPANPPSEAISIRPDMYTTTRNESRPDHASRFEIEIDHNLAASVVSGMIELRGATTHLSEGTSDQDSLYRIICYTRLSCLESLNLGSDYCKSLTLQLPRHLDSFHVVINAQWGLQSTMILKHVINDELERPSIEKSFNDDMKELDEILYPATTTGFDSFNSQLKLDYELMLYTDVQGEGGILHKTLSSMLGFIKLGPEHIRTHSEGRGYLISYTLIPISVLCDPPPYGTIVPNPFGLGMASKDILLFMSLFDDFNNGKKSSNAIDISFRARNPQDAVKKKLRKTLVGVRKKTMHYSRLKELHTHISTSEYSPGNFSAIAGQTNDKINFIDESMNLGATYIGFNDLSLPSITGPHSDPLPYFFLFSNAMLNEPPSWHVYIVDCEALSQYRHMERPYFGTYQGLPTNVPGGRKVQKKSSNRQPIAEEPVRKINPNSCLAFCDPNFRDVSGAQRHTQPYPVKIQCPGPYCDGRVRQEWLCGDCYMPIEFQTSGDYIYCHCGRGIYSAWTFRCNSEHHGEGYDCYPLNDLHRLLKQPNQPDCRNILILGETGVGKSTLINAFLNYFTFESFDEAKAASKTKLQYAVPCSFSISCRNPSDPYGPREKQKITIGSWNNGHERDGTDGDSATQKASVYRMAQGTTTYHLIDTPGMGDTRGPEQDRKNMRDILESLSEFKDLHCILILLKTDQARITATFEFCFEELLSYFHRSAADNIFFGFTHASKSDYAPGESFPPLECLLKKHTDDSLSLSRETAYSFDAENFRHLAAYNKGSIYGMESNCRESWDSSKAETMRLLEHIDRLKPHDISQTFGMNEARRAIRQLMIPMVDISQEIKKNMHSLDDQVKALEDRRLTGDKLRSKLHLERIKLDPERLEKPRTVCASKECCDYKSNLNGEVITIYKQVCHADCNLRNVTSDRLGAPELISCRPFKERRDGLCKECGHHWREHMHHYYDLKEVKVKVKDKEIERQLLENMSDVTIRKEGIERFQRTQQEYRTEHEQVQKAAARFVEYLKDNAIILTNDATEAYYDQLIKLEETNIQKGKEMKIGVEGNKAKLKSLKNDKSEYLELVDTIRNSMHISHKSKKQLRTQEDIEG</sequence>
<evidence type="ECO:0000256" key="1">
    <source>
        <dbReference type="SAM" id="Coils"/>
    </source>
</evidence>
<keyword evidence="5" id="KW-1185">Reference proteome</keyword>
<dbReference type="EMBL" id="JAGPUO010000005">
    <property type="protein sequence ID" value="KAG5662578.1"/>
    <property type="molecule type" value="Genomic_DNA"/>
</dbReference>
<evidence type="ECO:0000259" key="3">
    <source>
        <dbReference type="Pfam" id="PF26633"/>
    </source>
</evidence>
<dbReference type="AlphaFoldDB" id="A0A9P7KU56"/>
<feature type="coiled-coil region" evidence="1">
    <location>
        <begin position="956"/>
        <end position="1006"/>
    </location>
</feature>
<dbReference type="CDD" id="cd00882">
    <property type="entry name" value="Ras_like_GTPase"/>
    <property type="match status" value="1"/>
</dbReference>
<dbReference type="InterPro" id="IPR058519">
    <property type="entry name" value="DUF8206"/>
</dbReference>
<feature type="domain" description="DUF8206" evidence="3">
    <location>
        <begin position="875"/>
        <end position="955"/>
    </location>
</feature>
<dbReference type="PANTHER" id="PTHR32046:SF11">
    <property type="entry name" value="IMMUNE-ASSOCIATED NUCLEOTIDE-BINDING PROTEIN 10-LIKE"/>
    <property type="match status" value="1"/>
</dbReference>
<evidence type="ECO:0000313" key="5">
    <source>
        <dbReference type="Proteomes" id="UP000782241"/>
    </source>
</evidence>
<dbReference type="Pfam" id="PF26633">
    <property type="entry name" value="DUF8206"/>
    <property type="match status" value="1"/>
</dbReference>
<dbReference type="PANTHER" id="PTHR32046">
    <property type="entry name" value="G DOMAIN-CONTAINING PROTEIN"/>
    <property type="match status" value="1"/>
</dbReference>
<reference evidence="4" key="1">
    <citation type="submission" date="2021-04" db="EMBL/GenBank/DDBJ databases">
        <title>Draft genome of Fusarium avenaceum strain F156N33, isolated from an atmospheric sample in Virginia.</title>
        <authorList>
            <person name="Yang S."/>
            <person name="Vinatzer B.A."/>
            <person name="Coleman J."/>
        </authorList>
    </citation>
    <scope>NUCLEOTIDE SEQUENCE</scope>
    <source>
        <strain evidence="4">F156N33</strain>
    </source>
</reference>
<keyword evidence="1" id="KW-0175">Coiled coil</keyword>
<name>A0A9P7KU56_9HYPO</name>
<protein>
    <recommendedName>
        <fullName evidence="3">DUF8206 domain-containing protein</fullName>
    </recommendedName>
</protein>
<dbReference type="InterPro" id="IPR025662">
    <property type="entry name" value="Sigma_54_int_dom_ATP-bd_1"/>
</dbReference>
<feature type="region of interest" description="Disordered" evidence="2">
    <location>
        <begin position="600"/>
        <end position="630"/>
    </location>
</feature>
<dbReference type="SUPFAM" id="SSF52540">
    <property type="entry name" value="P-loop containing nucleoside triphosphate hydrolases"/>
    <property type="match status" value="1"/>
</dbReference>
<accession>A0A9P7KU56</accession>
<proteinExistence type="predicted"/>